<organism evidence="1 2">
    <name type="scientific">Cryobacterium tagatosivorans</name>
    <dbReference type="NCBI Taxonomy" id="1259199"/>
    <lineage>
        <taxon>Bacteria</taxon>
        <taxon>Bacillati</taxon>
        <taxon>Actinomycetota</taxon>
        <taxon>Actinomycetes</taxon>
        <taxon>Micrococcales</taxon>
        <taxon>Microbacteriaceae</taxon>
        <taxon>Cryobacterium</taxon>
    </lineage>
</organism>
<dbReference type="Proteomes" id="UP000297866">
    <property type="component" value="Unassembled WGS sequence"/>
</dbReference>
<evidence type="ECO:0000313" key="1">
    <source>
        <dbReference type="EMBL" id="TFB51962.1"/>
    </source>
</evidence>
<keyword evidence="2" id="KW-1185">Reference proteome</keyword>
<dbReference type="EMBL" id="SOEZ01000038">
    <property type="protein sequence ID" value="TFB51962.1"/>
    <property type="molecule type" value="Genomic_DNA"/>
</dbReference>
<sequence>MWKRESTFISDEKLIEMLPRVQTKHPEARLVLLGDDGTGVSVHTPETIAGNLGDASFPLTEAEGAIPLMCQLAMQLQARGECQSWAVAALRGVDHWEVFHAFPKGRHKIASGSKDLHPIGSLLPTLRKQAHITKADLARGVTMKKADARDRLLKSLRELAGLYEASDQPQRADAIWDELGPLLTETLTVRHD</sequence>
<dbReference type="AlphaFoldDB" id="A0A4R8UGG3"/>
<protein>
    <submittedName>
        <fullName evidence="1">Uncharacterized protein</fullName>
    </submittedName>
</protein>
<proteinExistence type="predicted"/>
<accession>A0A4R8UGG3</accession>
<gene>
    <name evidence="1" type="ORF">E3O23_07190</name>
</gene>
<name>A0A4R8UGG3_9MICO</name>
<evidence type="ECO:0000313" key="2">
    <source>
        <dbReference type="Proteomes" id="UP000297866"/>
    </source>
</evidence>
<dbReference type="RefSeq" id="WP_134489575.1">
    <property type="nucleotide sequence ID" value="NZ_SOEZ01000038.1"/>
</dbReference>
<comment type="caution">
    <text evidence="1">The sequence shown here is derived from an EMBL/GenBank/DDBJ whole genome shotgun (WGS) entry which is preliminary data.</text>
</comment>
<reference evidence="1 2" key="1">
    <citation type="submission" date="2019-03" db="EMBL/GenBank/DDBJ databases">
        <title>Genomics of glacier-inhabiting Cryobacterium strains.</title>
        <authorList>
            <person name="Liu Q."/>
            <person name="Xin Y.-H."/>
        </authorList>
    </citation>
    <scope>NUCLEOTIDE SEQUENCE [LARGE SCALE GENOMIC DNA]</scope>
    <source>
        <strain evidence="1 2">Sr47</strain>
    </source>
</reference>